<dbReference type="GO" id="GO:0005524">
    <property type="term" value="F:ATP binding"/>
    <property type="evidence" value="ECO:0007669"/>
    <property type="project" value="UniProtKB-KW"/>
</dbReference>
<dbReference type="Gene3D" id="1.10.3290.10">
    <property type="entry name" value="Fido-like domain"/>
    <property type="match status" value="1"/>
</dbReference>
<evidence type="ECO:0000313" key="5">
    <source>
        <dbReference type="EMBL" id="MBJ7544989.1"/>
    </source>
</evidence>
<comment type="caution">
    <text evidence="5">The sequence shown here is derived from an EMBL/GenBank/DDBJ whole genome shotgun (WGS) entry which is preliminary data.</text>
</comment>
<feature type="binding site" evidence="1">
    <location>
        <begin position="226"/>
        <end position="232"/>
    </location>
    <ligand>
        <name>ATP</name>
        <dbReference type="ChEBI" id="CHEBI:30616"/>
    </ligand>
</feature>
<name>A0A8I1KL66_9HYPH</name>
<feature type="active site" evidence="2">
    <location>
        <position position="221"/>
    </location>
</feature>
<dbReference type="PANTHER" id="PTHR13504:SF38">
    <property type="entry name" value="FIDO DOMAIN-CONTAINING PROTEIN"/>
    <property type="match status" value="1"/>
</dbReference>
<dbReference type="EMBL" id="JAEMUK010000083">
    <property type="protein sequence ID" value="MBJ7544989.1"/>
    <property type="molecule type" value="Genomic_DNA"/>
</dbReference>
<proteinExistence type="predicted"/>
<dbReference type="InterPro" id="IPR003812">
    <property type="entry name" value="Fido"/>
</dbReference>
<gene>
    <name evidence="5" type="ORF">JDN41_15650</name>
</gene>
<feature type="domain" description="Fido" evidence="4">
    <location>
        <begin position="129"/>
        <end position="285"/>
    </location>
</feature>
<dbReference type="PIRSF" id="PIRSF038925">
    <property type="entry name" value="AMP-prot_trans"/>
    <property type="match status" value="1"/>
</dbReference>
<evidence type="ECO:0000256" key="3">
    <source>
        <dbReference type="PIRSR" id="PIRSR640198-2"/>
    </source>
</evidence>
<evidence type="ECO:0000259" key="4">
    <source>
        <dbReference type="PROSITE" id="PS51459"/>
    </source>
</evidence>
<dbReference type="Pfam" id="PF02661">
    <property type="entry name" value="Fic"/>
    <property type="match status" value="1"/>
</dbReference>
<feature type="binding site" evidence="3">
    <location>
        <begin position="225"/>
        <end position="232"/>
    </location>
    <ligand>
        <name>ATP</name>
        <dbReference type="ChEBI" id="CHEBI:30616"/>
    </ligand>
</feature>
<dbReference type="Proteomes" id="UP000623250">
    <property type="component" value="Unassembled WGS sequence"/>
</dbReference>
<organism evidence="5 6">
    <name type="scientific">Rhodomicrobium udaipurense</name>
    <dbReference type="NCBI Taxonomy" id="1202716"/>
    <lineage>
        <taxon>Bacteria</taxon>
        <taxon>Pseudomonadati</taxon>
        <taxon>Pseudomonadota</taxon>
        <taxon>Alphaproteobacteria</taxon>
        <taxon>Hyphomicrobiales</taxon>
        <taxon>Hyphomicrobiaceae</taxon>
        <taxon>Rhodomicrobium</taxon>
    </lineage>
</organism>
<dbReference type="PROSITE" id="PS51459">
    <property type="entry name" value="FIDO"/>
    <property type="match status" value="1"/>
</dbReference>
<evidence type="ECO:0000256" key="1">
    <source>
        <dbReference type="PIRSR" id="PIRSR038925-1"/>
    </source>
</evidence>
<keyword evidence="1" id="KW-0067">ATP-binding</keyword>
<keyword evidence="1" id="KW-0547">Nucleotide-binding</keyword>
<dbReference type="InterPro" id="IPR026287">
    <property type="entry name" value="SoFic-like"/>
</dbReference>
<sequence length="389" mass="43893">MNREEFAESPSGTLVPTERDQWAFLPNDLPPSGLDMGRLALPLEKASQLLGELNGIGRVLPNPYILIRPLQTREALTSSSMEGTYTTIDDLLLLEAGASEHPDGSDTREVSNYRRALSAAIDSLEKLPLSIRTLKDAHRTLLRGVARHRGHVATPGEFKRHQNFIGGKVGLIENARFIPPPPKDALIALETLEKYIHRDNRLGIPDLIDAALIHYQFETIHPFSDGNGRVGRMLITLHLYMRGAIRQPILYLSPVFEKRKDEYIDLMFNVSRSGKWEDWIAFFLDVVCEACQSAITTSEALLRIQEKYRVQAGNAGRSSKLMELTDYLFSKQVVSIPMVAEFLNVQYRSAKLHVEKLVDIGVLKEIPTWSNPKFFIAHEIRDIILTSLK</sequence>
<dbReference type="InterPro" id="IPR040198">
    <property type="entry name" value="Fido_containing"/>
</dbReference>
<dbReference type="RefSeq" id="WP_037240806.1">
    <property type="nucleotide sequence ID" value="NZ_JAEMUK010000083.1"/>
</dbReference>
<dbReference type="SUPFAM" id="SSF140931">
    <property type="entry name" value="Fic-like"/>
    <property type="match status" value="1"/>
</dbReference>
<feature type="binding site" evidence="1">
    <location>
        <position position="221"/>
    </location>
    <ligand>
        <name>ATP</name>
        <dbReference type="ChEBI" id="CHEBI:30616"/>
    </ligand>
</feature>
<dbReference type="AlphaFoldDB" id="A0A8I1KL66"/>
<accession>A0A8I1KL66</accession>
<reference evidence="5 6" key="1">
    <citation type="submission" date="2020-12" db="EMBL/GenBank/DDBJ databases">
        <title>Revised draft genomes of Rhodomicrobium vannielii ATCC 17100 and Rhodomicrobium udaipurense JA643.</title>
        <authorList>
            <person name="Conners E.M."/>
            <person name="Davenport E.J."/>
            <person name="Bose A."/>
        </authorList>
    </citation>
    <scope>NUCLEOTIDE SEQUENCE [LARGE SCALE GENOMIC DNA]</scope>
    <source>
        <strain evidence="5 6">JA643</strain>
    </source>
</reference>
<dbReference type="PANTHER" id="PTHR13504">
    <property type="entry name" value="FIDO DOMAIN-CONTAINING PROTEIN DDB_G0283145"/>
    <property type="match status" value="1"/>
</dbReference>
<evidence type="ECO:0000313" key="6">
    <source>
        <dbReference type="Proteomes" id="UP000623250"/>
    </source>
</evidence>
<dbReference type="Pfam" id="PF13784">
    <property type="entry name" value="Fic_N"/>
    <property type="match status" value="1"/>
</dbReference>
<dbReference type="InterPro" id="IPR025758">
    <property type="entry name" value="Fic/DOC_N"/>
</dbReference>
<evidence type="ECO:0000256" key="2">
    <source>
        <dbReference type="PIRSR" id="PIRSR640198-1"/>
    </source>
</evidence>
<feature type="binding site" evidence="1">
    <location>
        <position position="82"/>
    </location>
    <ligand>
        <name>ATP</name>
        <dbReference type="ChEBI" id="CHEBI:30616"/>
    </ligand>
</feature>
<feature type="binding site" evidence="1">
    <location>
        <position position="263"/>
    </location>
    <ligand>
        <name>ATP</name>
        <dbReference type="ChEBI" id="CHEBI:30616"/>
    </ligand>
</feature>
<dbReference type="InterPro" id="IPR036597">
    <property type="entry name" value="Fido-like_dom_sf"/>
</dbReference>
<keyword evidence="6" id="KW-1185">Reference proteome</keyword>
<protein>
    <submittedName>
        <fullName evidence="5">Fic family protein</fullName>
    </submittedName>
</protein>